<evidence type="ECO:0000256" key="1">
    <source>
        <dbReference type="ARBA" id="ARBA00004370"/>
    </source>
</evidence>
<dbReference type="SMART" id="SM00387">
    <property type="entry name" value="HATPase_c"/>
    <property type="match status" value="1"/>
</dbReference>
<dbReference type="SUPFAM" id="SSF55874">
    <property type="entry name" value="ATPase domain of HSP90 chaperone/DNA topoisomerase II/histidine kinase"/>
    <property type="match status" value="1"/>
</dbReference>
<dbReference type="SUPFAM" id="SSF158472">
    <property type="entry name" value="HAMP domain-like"/>
    <property type="match status" value="1"/>
</dbReference>
<feature type="transmembrane region" description="Helical" evidence="5">
    <location>
        <begin position="311"/>
        <end position="332"/>
    </location>
</feature>
<protein>
    <submittedName>
        <fullName evidence="7">HAMP domain-containing protein</fullName>
    </submittedName>
</protein>
<dbReference type="RefSeq" id="WP_025656020.1">
    <property type="nucleotide sequence ID" value="NZ_QVIA01000002.1"/>
</dbReference>
<dbReference type="Pfam" id="PF02518">
    <property type="entry name" value="HATPase_c"/>
    <property type="match status" value="1"/>
</dbReference>
<dbReference type="PROSITE" id="PS50885">
    <property type="entry name" value="HAMP"/>
    <property type="match status" value="1"/>
</dbReference>
<evidence type="ECO:0000313" key="7">
    <source>
        <dbReference type="EMBL" id="RGC35046.1"/>
    </source>
</evidence>
<dbReference type="Proteomes" id="UP000261111">
    <property type="component" value="Unassembled WGS sequence"/>
</dbReference>
<dbReference type="Gene3D" id="6.10.340.10">
    <property type="match status" value="1"/>
</dbReference>
<keyword evidence="5" id="KW-1133">Transmembrane helix</keyword>
<proteinExistence type="predicted"/>
<keyword evidence="5" id="KW-0472">Membrane</keyword>
<reference evidence="7 8" key="1">
    <citation type="submission" date="2018-08" db="EMBL/GenBank/DDBJ databases">
        <title>A genome reference for cultivated species of the human gut microbiota.</title>
        <authorList>
            <person name="Zou Y."/>
            <person name="Xue W."/>
            <person name="Luo G."/>
        </authorList>
    </citation>
    <scope>NUCLEOTIDE SEQUENCE [LARGE SCALE GENOMIC DNA]</scope>
    <source>
        <strain evidence="7 8">AF19-21</strain>
    </source>
</reference>
<gene>
    <name evidence="7" type="ORF">DWX41_02315</name>
</gene>
<dbReference type="GO" id="GO:0016020">
    <property type="term" value="C:membrane"/>
    <property type="evidence" value="ECO:0007669"/>
    <property type="project" value="UniProtKB-SubCell"/>
</dbReference>
<dbReference type="CDD" id="cd06225">
    <property type="entry name" value="HAMP"/>
    <property type="match status" value="1"/>
</dbReference>
<comment type="caution">
    <text evidence="7">The sequence shown here is derived from an EMBL/GenBank/DDBJ whole genome shotgun (WGS) entry which is preliminary data.</text>
</comment>
<dbReference type="Pfam" id="PF06580">
    <property type="entry name" value="His_kinase"/>
    <property type="match status" value="1"/>
</dbReference>
<dbReference type="GO" id="GO:0000155">
    <property type="term" value="F:phosphorelay sensor kinase activity"/>
    <property type="evidence" value="ECO:0007669"/>
    <property type="project" value="InterPro"/>
</dbReference>
<keyword evidence="2" id="KW-0597">Phosphoprotein</keyword>
<evidence type="ECO:0000259" key="6">
    <source>
        <dbReference type="PROSITE" id="PS50885"/>
    </source>
</evidence>
<keyword evidence="5" id="KW-0812">Transmembrane</keyword>
<organism evidence="7 8">
    <name type="scientific">Hungatella hathewayi</name>
    <dbReference type="NCBI Taxonomy" id="154046"/>
    <lineage>
        <taxon>Bacteria</taxon>
        <taxon>Bacillati</taxon>
        <taxon>Bacillota</taxon>
        <taxon>Clostridia</taxon>
        <taxon>Lachnospirales</taxon>
        <taxon>Lachnospiraceae</taxon>
        <taxon>Hungatella</taxon>
    </lineage>
</organism>
<evidence type="ECO:0000256" key="4">
    <source>
        <dbReference type="ARBA" id="ARBA00022777"/>
    </source>
</evidence>
<keyword evidence="4" id="KW-0418">Kinase</keyword>
<dbReference type="SMART" id="SM00304">
    <property type="entry name" value="HAMP"/>
    <property type="match status" value="1"/>
</dbReference>
<dbReference type="PANTHER" id="PTHR34220">
    <property type="entry name" value="SENSOR HISTIDINE KINASE YPDA"/>
    <property type="match status" value="1"/>
</dbReference>
<evidence type="ECO:0000256" key="3">
    <source>
        <dbReference type="ARBA" id="ARBA00022679"/>
    </source>
</evidence>
<dbReference type="InterPro" id="IPR050640">
    <property type="entry name" value="Bact_2-comp_sensor_kinase"/>
</dbReference>
<dbReference type="Gene3D" id="3.30.565.10">
    <property type="entry name" value="Histidine kinase-like ATPase, C-terminal domain"/>
    <property type="match status" value="1"/>
</dbReference>
<dbReference type="InterPro" id="IPR010559">
    <property type="entry name" value="Sig_transdc_His_kin_internal"/>
</dbReference>
<sequence length="607" mass="69489">MRRKKGFLQWFKNQKLGRKILYTFILASVIPLLVAQILMLYVIVNNMKEKVNTLMVNQLAQISERTNLTLDIYTNLVYQIYADNQIIEGIKSYKAEDSEVKARICREICDKLQQYGTSVYGVECISIILPDGQDITYDFGMASAVDNLWNSYEDMTSIEPCRQAQDATNMIISPTQRFLRANQEERIFHIAKQMYDFKDIQQGPIATVVTSVNESVLNAVCGRGQTEDGSEIYAVNFITDRSGNVLTYPNSFYSGIAINSNKTIKDFVENTGELKGRNIAVNRYEDELLGWIFYNAYDRDYMLRDVTKIQYLTIFIGALLFAASILLIRYTVRLIEKSTRNIVGGIQQVQNGNLDIQVHVDTEDEMGQIADNFNTMTGKVKNLIAEVTEITQKQKNAEIRALEAQINPHFLYNTLDSINWMAIEKEEYEISKMLRNLGIILRYSINKSNQMVTIAEMADWLEKYVSLQKMRFNNAFICEVYVSEEAKNIRIHKLLIQPFVENAILHGFKGIEGGGILRVDIIMSENKKELDIIIEDNGKGMPPGMADIFNDPETAVRDDGRSIGLNNAFARMRMYYGEEVSWDVKSIQDMGTIITLKIPMQDKEWSQ</sequence>
<keyword evidence="3" id="KW-0808">Transferase</keyword>
<feature type="transmembrane region" description="Helical" evidence="5">
    <location>
        <begin position="20"/>
        <end position="44"/>
    </location>
</feature>
<accession>A0A3E2X2K4</accession>
<dbReference type="InterPro" id="IPR003594">
    <property type="entry name" value="HATPase_dom"/>
</dbReference>
<name>A0A3E2X2K4_9FIRM</name>
<feature type="domain" description="HAMP" evidence="6">
    <location>
        <begin position="333"/>
        <end position="385"/>
    </location>
</feature>
<dbReference type="EMBL" id="QVIA01000002">
    <property type="protein sequence ID" value="RGC35046.1"/>
    <property type="molecule type" value="Genomic_DNA"/>
</dbReference>
<dbReference type="AlphaFoldDB" id="A0A3E2X2K4"/>
<dbReference type="Pfam" id="PF00672">
    <property type="entry name" value="HAMP"/>
    <property type="match status" value="1"/>
</dbReference>
<dbReference type="GeneID" id="93335749"/>
<evidence type="ECO:0000313" key="8">
    <source>
        <dbReference type="Proteomes" id="UP000261111"/>
    </source>
</evidence>
<evidence type="ECO:0000256" key="5">
    <source>
        <dbReference type="SAM" id="Phobius"/>
    </source>
</evidence>
<dbReference type="InterPro" id="IPR036890">
    <property type="entry name" value="HATPase_C_sf"/>
</dbReference>
<evidence type="ECO:0000256" key="2">
    <source>
        <dbReference type="ARBA" id="ARBA00022553"/>
    </source>
</evidence>
<comment type="subcellular location">
    <subcellularLocation>
        <location evidence="1">Membrane</location>
    </subcellularLocation>
</comment>
<dbReference type="PANTHER" id="PTHR34220:SF7">
    <property type="entry name" value="SENSOR HISTIDINE KINASE YPDA"/>
    <property type="match status" value="1"/>
</dbReference>
<dbReference type="InterPro" id="IPR003660">
    <property type="entry name" value="HAMP_dom"/>
</dbReference>